<proteinExistence type="predicted"/>
<dbReference type="KEGG" id="bsau:DWV08_08975"/>
<keyword evidence="2" id="KW-1133">Transmembrane helix</keyword>
<evidence type="ECO:0000313" key="5">
    <source>
        <dbReference type="Proteomes" id="UP000254236"/>
    </source>
</evidence>
<dbReference type="RefSeq" id="WP_115413474.1">
    <property type="nucleotide sequence ID" value="NZ_CP031356.1"/>
</dbReference>
<accession>A0A345YP74</accession>
<dbReference type="Proteomes" id="UP000254236">
    <property type="component" value="Chromosome"/>
</dbReference>
<evidence type="ECO:0000313" key="6">
    <source>
        <dbReference type="Proteomes" id="UP000282185"/>
    </source>
</evidence>
<protein>
    <submittedName>
        <fullName evidence="4">DUF4245 family protein</fullName>
    </submittedName>
</protein>
<keyword evidence="2" id="KW-0472">Membrane</keyword>
<dbReference type="EMBL" id="QSWH01000001">
    <property type="protein sequence ID" value="RRR24744.1"/>
    <property type="molecule type" value="Genomic_DNA"/>
</dbReference>
<evidence type="ECO:0000313" key="3">
    <source>
        <dbReference type="EMBL" id="AXK45726.1"/>
    </source>
</evidence>
<evidence type="ECO:0000313" key="4">
    <source>
        <dbReference type="EMBL" id="RRR24744.1"/>
    </source>
</evidence>
<feature type="region of interest" description="Disordered" evidence="1">
    <location>
        <begin position="1"/>
        <end position="57"/>
    </location>
</feature>
<feature type="transmembrane region" description="Helical" evidence="2">
    <location>
        <begin position="69"/>
        <end position="89"/>
    </location>
</feature>
<dbReference type="OrthoDB" id="4792940at2"/>
<dbReference type="AlphaFoldDB" id="A0A345YP74"/>
<dbReference type="InterPro" id="IPR025339">
    <property type="entry name" value="DUF4245"/>
</dbReference>
<organism evidence="4 6">
    <name type="scientific">Brachybacterium saurashtrense</name>
    <dbReference type="NCBI Taxonomy" id="556288"/>
    <lineage>
        <taxon>Bacteria</taxon>
        <taxon>Bacillati</taxon>
        <taxon>Actinomycetota</taxon>
        <taxon>Actinomycetes</taxon>
        <taxon>Micrococcales</taxon>
        <taxon>Dermabacteraceae</taxon>
        <taxon>Brachybacterium</taxon>
    </lineage>
</organism>
<name>A0A345YP74_9MICO</name>
<feature type="compositionally biased region" description="Low complexity" evidence="1">
    <location>
        <begin position="13"/>
        <end position="34"/>
    </location>
</feature>
<dbReference type="Proteomes" id="UP000282185">
    <property type="component" value="Unassembled WGS sequence"/>
</dbReference>
<keyword evidence="5" id="KW-1185">Reference proteome</keyword>
<reference evidence="4 6" key="2">
    <citation type="submission" date="2018-08" db="EMBL/GenBank/DDBJ databases">
        <title>Brachybacterium saurashtrense DSM 23186.</title>
        <authorList>
            <person name="Li Y."/>
        </authorList>
    </citation>
    <scope>NUCLEOTIDE SEQUENCE [LARGE SCALE GENOMIC DNA]</scope>
    <source>
        <strain evidence="4 6">DSM 23186</strain>
    </source>
</reference>
<keyword evidence="2" id="KW-0812">Transmembrane</keyword>
<evidence type="ECO:0000256" key="2">
    <source>
        <dbReference type="SAM" id="Phobius"/>
    </source>
</evidence>
<dbReference type="EMBL" id="CP031356">
    <property type="protein sequence ID" value="AXK45726.1"/>
    <property type="molecule type" value="Genomic_DNA"/>
</dbReference>
<evidence type="ECO:0000256" key="1">
    <source>
        <dbReference type="SAM" id="MobiDB-lite"/>
    </source>
</evidence>
<dbReference type="Pfam" id="PF14030">
    <property type="entry name" value="DUF4245"/>
    <property type="match status" value="1"/>
</dbReference>
<reference evidence="3 5" key="1">
    <citation type="submission" date="2018-07" db="EMBL/GenBank/DDBJ databases">
        <title>Brachybacterium saurashtrense DSM 23186 genome sequence.</title>
        <authorList>
            <person name="Guo L."/>
        </authorList>
    </citation>
    <scope>NUCLEOTIDE SEQUENCE [LARGE SCALE GENOMIC DNA]</scope>
    <source>
        <strain evidence="3 5">DSM 23186</strain>
    </source>
</reference>
<gene>
    <name evidence="3" type="ORF">DWV08_08975</name>
    <name evidence="4" type="ORF">DXU92_00720</name>
</gene>
<sequence length="236" mass="24728">MHDPDRPESAPEPDSTPAADQTPAADPSLAAEPGSGSGSGPGPDAAPRPQPKSAYELPSRKNTVLRNMVWALLLTMAVVVVVAIAFFGVGSDLERTPLENSELDATASAERADEVAPFPVALPQLGEGWSERTARFTDGANPRWLLQYTSPEGQLVTLVEESEVSASMLSTALPGSTVVEEFTLEGAECTLLRGGEDGAEHLGIACDGEDWGLLVHGATERAELEDVARAAIDDIA</sequence>